<dbReference type="Pfam" id="PF22936">
    <property type="entry name" value="Pol_BBD"/>
    <property type="match status" value="1"/>
</dbReference>
<feature type="region of interest" description="Disordered" evidence="6">
    <location>
        <begin position="352"/>
        <end position="409"/>
    </location>
</feature>
<dbReference type="GO" id="GO:0003676">
    <property type="term" value="F:nucleic acid binding"/>
    <property type="evidence" value="ECO:0007669"/>
    <property type="project" value="InterPro"/>
</dbReference>
<feature type="region of interest" description="Disordered" evidence="6">
    <location>
        <begin position="1"/>
        <end position="33"/>
    </location>
</feature>
<evidence type="ECO:0000313" key="9">
    <source>
        <dbReference type="EMBL" id="KAK1665280.1"/>
    </source>
</evidence>
<dbReference type="GO" id="GO:0015074">
    <property type="term" value="P:DNA integration"/>
    <property type="evidence" value="ECO:0007669"/>
    <property type="project" value="InterPro"/>
</dbReference>
<dbReference type="GO" id="GO:0006508">
    <property type="term" value="P:proteolysis"/>
    <property type="evidence" value="ECO:0007669"/>
    <property type="project" value="UniProtKB-KW"/>
</dbReference>
<dbReference type="Pfam" id="PF07727">
    <property type="entry name" value="RVT_2"/>
    <property type="match status" value="1"/>
</dbReference>
<dbReference type="InterPro" id="IPR025724">
    <property type="entry name" value="GAG-pre-integrase_dom"/>
</dbReference>
<feature type="domain" description="Integrase catalytic" evidence="8">
    <location>
        <begin position="1134"/>
        <end position="1310"/>
    </location>
</feature>
<dbReference type="CDD" id="cd09272">
    <property type="entry name" value="RNase_HI_RT_Ty1"/>
    <property type="match status" value="1"/>
</dbReference>
<evidence type="ECO:0000256" key="2">
    <source>
        <dbReference type="ARBA" id="ARBA00022723"/>
    </source>
</evidence>
<dbReference type="InterPro" id="IPR013103">
    <property type="entry name" value="RVT_2"/>
</dbReference>
<accession>A0AAD8SX73</accession>
<feature type="region of interest" description="Disordered" evidence="6">
    <location>
        <begin position="1398"/>
        <end position="1441"/>
    </location>
</feature>
<protein>
    <submittedName>
        <fullName evidence="9">Uncharacterized protein</fullName>
    </submittedName>
</protein>
<dbReference type="InterPro" id="IPR004242">
    <property type="entry name" value="Transposase_21"/>
</dbReference>
<feature type="compositionally biased region" description="Basic residues" evidence="6">
    <location>
        <begin position="1"/>
        <end position="12"/>
    </location>
</feature>
<dbReference type="PROSITE" id="PS50994">
    <property type="entry name" value="INTEGRASE"/>
    <property type="match status" value="1"/>
</dbReference>
<feature type="non-terminal residue" evidence="9">
    <location>
        <position position="1"/>
    </location>
</feature>
<dbReference type="GO" id="GO:0008270">
    <property type="term" value="F:zinc ion binding"/>
    <property type="evidence" value="ECO:0007669"/>
    <property type="project" value="UniProtKB-KW"/>
</dbReference>
<feature type="compositionally biased region" description="Acidic residues" evidence="6">
    <location>
        <begin position="379"/>
        <end position="389"/>
    </location>
</feature>
<dbReference type="Pfam" id="PF00665">
    <property type="entry name" value="rve"/>
    <property type="match status" value="1"/>
</dbReference>
<feature type="domain" description="CCHC-type" evidence="7">
    <location>
        <begin position="905"/>
        <end position="920"/>
    </location>
</feature>
<keyword evidence="1" id="KW-0645">Protease</keyword>
<proteinExistence type="predicted"/>
<evidence type="ECO:0000259" key="8">
    <source>
        <dbReference type="PROSITE" id="PS50994"/>
    </source>
</evidence>
<dbReference type="PANTHER" id="PTHR42648:SF27">
    <property type="entry name" value="RNA-DIRECTED DNA POLYMERASE"/>
    <property type="match status" value="1"/>
</dbReference>
<reference evidence="9" key="1">
    <citation type="submission" date="2023-07" db="EMBL/GenBank/DDBJ databases">
        <title>A chromosome-level genome assembly of Lolium multiflorum.</title>
        <authorList>
            <person name="Chen Y."/>
            <person name="Copetti D."/>
            <person name="Kolliker R."/>
            <person name="Studer B."/>
        </authorList>
    </citation>
    <scope>NUCLEOTIDE SEQUENCE</scope>
    <source>
        <strain evidence="9">02402/16</strain>
        <tissue evidence="9">Leaf</tissue>
    </source>
</reference>
<keyword evidence="10" id="KW-1185">Reference proteome</keyword>
<dbReference type="Pfam" id="PF13976">
    <property type="entry name" value="gag_pre-integrs"/>
    <property type="match status" value="1"/>
</dbReference>
<keyword evidence="5" id="KW-0862">Zinc</keyword>
<dbReference type="SUPFAM" id="SSF57756">
    <property type="entry name" value="Retrovirus zinc finger-like domains"/>
    <property type="match status" value="1"/>
</dbReference>
<dbReference type="InterPro" id="IPR036875">
    <property type="entry name" value="Znf_CCHC_sf"/>
</dbReference>
<dbReference type="SUPFAM" id="SSF53098">
    <property type="entry name" value="Ribonuclease H-like"/>
    <property type="match status" value="1"/>
</dbReference>
<dbReference type="EMBL" id="JAUUTY010000003">
    <property type="protein sequence ID" value="KAK1665280.1"/>
    <property type="molecule type" value="Genomic_DNA"/>
</dbReference>
<dbReference type="InterPro" id="IPR039537">
    <property type="entry name" value="Retrotran_Ty1/copia-like"/>
</dbReference>
<dbReference type="InterPro" id="IPR036397">
    <property type="entry name" value="RNaseH_sf"/>
</dbReference>
<evidence type="ECO:0000256" key="3">
    <source>
        <dbReference type="ARBA" id="ARBA00022750"/>
    </source>
</evidence>
<keyword evidence="5" id="KW-0863">Zinc-finger</keyword>
<feature type="compositionally biased region" description="Basic and acidic residues" evidence="6">
    <location>
        <begin position="1419"/>
        <end position="1441"/>
    </location>
</feature>
<dbReference type="InterPro" id="IPR012337">
    <property type="entry name" value="RNaseH-like_sf"/>
</dbReference>
<evidence type="ECO:0000256" key="6">
    <source>
        <dbReference type="SAM" id="MobiDB-lite"/>
    </source>
</evidence>
<dbReference type="SUPFAM" id="SSF56672">
    <property type="entry name" value="DNA/RNA polymerases"/>
    <property type="match status" value="1"/>
</dbReference>
<dbReference type="InterPro" id="IPR043502">
    <property type="entry name" value="DNA/RNA_pol_sf"/>
</dbReference>
<evidence type="ECO:0000259" key="7">
    <source>
        <dbReference type="PROSITE" id="PS50158"/>
    </source>
</evidence>
<keyword evidence="2" id="KW-0479">Metal-binding</keyword>
<keyword evidence="3" id="KW-0064">Aspartyl protease</keyword>
<dbReference type="PROSITE" id="PS50158">
    <property type="entry name" value="ZF_CCHC"/>
    <property type="match status" value="1"/>
</dbReference>
<dbReference type="Pfam" id="PF14223">
    <property type="entry name" value="Retrotran_gag_2"/>
    <property type="match status" value="1"/>
</dbReference>
<organism evidence="9 10">
    <name type="scientific">Lolium multiflorum</name>
    <name type="common">Italian ryegrass</name>
    <name type="synonym">Lolium perenne subsp. multiflorum</name>
    <dbReference type="NCBI Taxonomy" id="4521"/>
    <lineage>
        <taxon>Eukaryota</taxon>
        <taxon>Viridiplantae</taxon>
        <taxon>Streptophyta</taxon>
        <taxon>Embryophyta</taxon>
        <taxon>Tracheophyta</taxon>
        <taxon>Spermatophyta</taxon>
        <taxon>Magnoliopsida</taxon>
        <taxon>Liliopsida</taxon>
        <taxon>Poales</taxon>
        <taxon>Poaceae</taxon>
        <taxon>BOP clade</taxon>
        <taxon>Pooideae</taxon>
        <taxon>Poodae</taxon>
        <taxon>Poeae</taxon>
        <taxon>Poeae Chloroplast Group 2 (Poeae type)</taxon>
        <taxon>Loliodinae</taxon>
        <taxon>Loliinae</taxon>
        <taxon>Lolium</taxon>
    </lineage>
</organism>
<gene>
    <name evidence="9" type="ORF">QYE76_053439</name>
</gene>
<dbReference type="Gene3D" id="4.10.60.10">
    <property type="entry name" value="Zinc finger, CCHC-type"/>
    <property type="match status" value="1"/>
</dbReference>
<dbReference type="GO" id="GO:0004190">
    <property type="term" value="F:aspartic-type endopeptidase activity"/>
    <property type="evidence" value="ECO:0007669"/>
    <property type="project" value="UniProtKB-KW"/>
</dbReference>
<dbReference type="Proteomes" id="UP001231189">
    <property type="component" value="Unassembled WGS sequence"/>
</dbReference>
<dbReference type="Pfam" id="PF12146">
    <property type="entry name" value="Hydrolase_4"/>
    <property type="match status" value="1"/>
</dbReference>
<dbReference type="SMART" id="SM00343">
    <property type="entry name" value="ZnF_C2HC"/>
    <property type="match status" value="1"/>
</dbReference>
<feature type="region of interest" description="Disordered" evidence="6">
    <location>
        <begin position="867"/>
        <end position="902"/>
    </location>
</feature>
<comment type="caution">
    <text evidence="9">The sequence shown here is derived from an EMBL/GenBank/DDBJ whole genome shotgun (WGS) entry which is preliminary data.</text>
</comment>
<dbReference type="SUPFAM" id="SSF53474">
    <property type="entry name" value="alpha/beta-Hydrolases"/>
    <property type="match status" value="1"/>
</dbReference>
<feature type="compositionally biased region" description="Basic residues" evidence="6">
    <location>
        <begin position="873"/>
        <end position="886"/>
    </location>
</feature>
<evidence type="ECO:0000256" key="1">
    <source>
        <dbReference type="ARBA" id="ARBA00022670"/>
    </source>
</evidence>
<dbReference type="PANTHER" id="PTHR42648">
    <property type="entry name" value="TRANSPOSASE, PUTATIVE-RELATED"/>
    <property type="match status" value="1"/>
</dbReference>
<dbReference type="InterPro" id="IPR057670">
    <property type="entry name" value="SH3_retrovirus"/>
</dbReference>
<sequence length="1941" mass="219739">MPGAARARRRHPSTMAQPQSSSSQVASEPGATEHRRVITNKHGEKLVGILHQTDSNKIVVLCHGFTASKKSGVIVDLADAITRQGISVFRFDFSGNGESEGEFQYGNYRKEADDLHSVVSYLNQDKYDVTAIVGHSKGGDVVVLYASMYDDVRTVVNLSGRFYLEKGIEERLGKDFIDRINKEGYIDVTGKSGKVLYRVTKESLMERINIDMREASLSISKECSFFTVHGSSDELIPAEDAYEFAKHIPNNKLRVIEGANHCYTAHRKELSSAVVDFIMSNKSTMVVHMREGQVVRYKVNAKADMVRNNMTLIRCPCRKCGLRQWIDPDSGQLEEHLLRRGFMLGFNEEPAANVGHEEEADIGREDEESPEHGVHHEEGEADEGDDDAGGDGGGDAESKQTPLTSALRDPHVQELLLKDTGNAKPEAKLAQMEVDGMTPLYPGCRPEDTRLSVTLECLEMKAEHKWTDISFSDNMKSWHARLPKDNTLPTSIDEAKKVVCPLDLPHVKYHACINDCALFRNEYKDRTTCPVCGQGRYKRGNKKVPLKVVWYFPITPRLQRYFVDPKEAKLMQWHAEREKPADDPEKGKILTHPADASQWNALDIEFADEFGSEPRNIRLGMSTDGLNPFGNQSSTHSTWPVFVWPYNLPPGCAQSSDMASPINFNQFLEKEKLKSNGSNFTDWFRHVRIFLNGGNLQYVLDAPLGDPPAETETDEVKNVYATRKTRYSQVQCAILCSLEADLQKRFEHHDPHELINELKTIFETHAAVECYEASKHFFSCMMEEGSSVSEHMLVMTGHAKKLSDLGIVIPNRLGINRVLQSLPPSYKNFVMNYNMQNMNKELPELFAMLKSAEIEIKKEHQVLMVNKTTSFKKQGKSKGKNKKSGKKAATPPVKPKTGPKPDAECYYCKEKGHWKRNCSKYLADLKSGLVKKKKEGISDIHVIDVYLTGSRTSTWVFDTGSVAHICNSKQELKNKRRLLKDEVTMRVGNGSKVDVIAVGTLPLHLPSGLVLSLNNCYFVPALSMNIISGSCLMQDGYSFKSENNGCSIFMNNIFYGRAPEKNGLFLLDLDSSDTHIHNIDAKRIKLNDNSTYMWHCRLGHIGVKRMKKLHTDGLLESLDFESLDRCEACLMGKMTKTPFSGMMERATDLLEIIHTDVCGPMSVASRGGYRYVLTFTDDLSRYGYIYLMKHKSETFEKFKEFQSEVENQRNKKIKFLRSDRGGEYLSYEFGMHLKKYGILSQLTPPGTPQRNGVSERRNRTLLDMVRSMMSLTDLPLSFWSYALETAAFTLNRAPSKSVETTPYELWFNKKPKLSFLKVWGCEAYVKKLQPDKLEPKAEKCVFIGYPKETIGYTFYHRSEGKIFVAKNGTFLEKEFLTKEVTGRKVELDEIEESLLVDQSSAVPEDVPVPPTPATEEANDNDHETSNEIATEPRRSTRERATPDWYDPCLNVMIVDNNDEDPATYEEAMMSPDSNKWQEAMKSEMGSMYDNKVWTLVDLPDSRKAVENKWIFKRKTDADGNITVYKAQLVAKGFRQIQGVDYDETFSPVAKLKSVRILLAIAAFFDYEIWQMDVKTAFLNGDIEEELYMVQPKGFVDPKNADKVCKLQRSIYGLKQASRSWNRRFDKVIKDFGFIQCHGEACIYKKVSGSSVAFLILYVDDILLIGNDIELLSSVKGYLNNSFSMKDLGEASYILGIKIYRDRSRRLIGLSQSTYLDKILKKFRMDESKKGFLPMLPGKVLSKTQGPATAEERERMSQIPYASAVGSIMYAMLCTRPDIAHAVSLTSRYQSDPGMEHWTAVKNILKYLKRTKDMFLCYGGDQELVVTSYTDASWNTDPDDSKSQSGYVFILNGAAVSWASSKQCTVAKSSTESEYIAASRLHQKRSHKRLKHIKLRYHSIREYIEDGEVKICKVHTDLNVADPLTKALPRAKHDQHQNAMGV</sequence>
<dbReference type="Pfam" id="PF02992">
    <property type="entry name" value="Transposase_21"/>
    <property type="match status" value="1"/>
</dbReference>
<evidence type="ECO:0000256" key="5">
    <source>
        <dbReference type="PROSITE-ProRule" id="PRU00047"/>
    </source>
</evidence>
<dbReference type="InterPro" id="IPR001878">
    <property type="entry name" value="Znf_CCHC"/>
</dbReference>
<dbReference type="InterPro" id="IPR022742">
    <property type="entry name" value="Hydrolase_4"/>
</dbReference>
<name>A0AAD8SX73_LOLMU</name>
<dbReference type="Pfam" id="PF25597">
    <property type="entry name" value="SH3_retrovirus"/>
    <property type="match status" value="1"/>
</dbReference>
<dbReference type="Gene3D" id="3.40.50.1820">
    <property type="entry name" value="alpha/beta hydrolase"/>
    <property type="match status" value="1"/>
</dbReference>
<dbReference type="InterPro" id="IPR054722">
    <property type="entry name" value="PolX-like_BBD"/>
</dbReference>
<keyword evidence="4" id="KW-0378">Hydrolase</keyword>
<evidence type="ECO:0000256" key="4">
    <source>
        <dbReference type="ARBA" id="ARBA00022801"/>
    </source>
</evidence>
<dbReference type="InterPro" id="IPR029058">
    <property type="entry name" value="AB_hydrolase_fold"/>
</dbReference>
<dbReference type="InterPro" id="IPR001584">
    <property type="entry name" value="Integrase_cat-core"/>
</dbReference>
<evidence type="ECO:0000313" key="10">
    <source>
        <dbReference type="Proteomes" id="UP001231189"/>
    </source>
</evidence>
<dbReference type="Gene3D" id="3.30.420.10">
    <property type="entry name" value="Ribonuclease H-like superfamily/Ribonuclease H"/>
    <property type="match status" value="1"/>
</dbReference>